<dbReference type="GO" id="GO:0033743">
    <property type="term" value="F:peptide-methionine (R)-S-oxide reductase activity"/>
    <property type="evidence" value="ECO:0007669"/>
    <property type="project" value="UniProtKB-EC"/>
</dbReference>
<dbReference type="InterPro" id="IPR002579">
    <property type="entry name" value="Met_Sox_Rdtase_MsrB_dom"/>
</dbReference>
<proteinExistence type="inferred from homology"/>
<name>A0A8B7P5Z1_HYAAZ</name>
<dbReference type="GO" id="GO:0046872">
    <property type="term" value="F:metal ion binding"/>
    <property type="evidence" value="ECO:0007669"/>
    <property type="project" value="UniProtKB-KW"/>
</dbReference>
<evidence type="ECO:0000256" key="4">
    <source>
        <dbReference type="ARBA" id="ARBA00022723"/>
    </source>
</evidence>
<organism evidence="10 11">
    <name type="scientific">Hyalella azteca</name>
    <name type="common">Amphipod</name>
    <dbReference type="NCBI Taxonomy" id="294128"/>
    <lineage>
        <taxon>Eukaryota</taxon>
        <taxon>Metazoa</taxon>
        <taxon>Ecdysozoa</taxon>
        <taxon>Arthropoda</taxon>
        <taxon>Crustacea</taxon>
        <taxon>Multicrustacea</taxon>
        <taxon>Malacostraca</taxon>
        <taxon>Eumalacostraca</taxon>
        <taxon>Peracarida</taxon>
        <taxon>Amphipoda</taxon>
        <taxon>Senticaudata</taxon>
        <taxon>Talitrida</taxon>
        <taxon>Talitroidea</taxon>
        <taxon>Hyalellidae</taxon>
        <taxon>Hyalella</taxon>
    </lineage>
</organism>
<evidence type="ECO:0000256" key="8">
    <source>
        <dbReference type="ARBA" id="ARBA00067474"/>
    </source>
</evidence>
<keyword evidence="10" id="KW-1185">Reference proteome</keyword>
<evidence type="ECO:0000256" key="5">
    <source>
        <dbReference type="ARBA" id="ARBA00022833"/>
    </source>
</evidence>
<dbReference type="GO" id="GO:0006979">
    <property type="term" value="P:response to oxidative stress"/>
    <property type="evidence" value="ECO:0007669"/>
    <property type="project" value="InterPro"/>
</dbReference>
<dbReference type="EC" id="1.8.4.12" evidence="3"/>
<evidence type="ECO:0000256" key="1">
    <source>
        <dbReference type="ARBA" id="ARBA00001947"/>
    </source>
</evidence>
<comment type="cofactor">
    <cofactor evidence="1">
        <name>Zn(2+)</name>
        <dbReference type="ChEBI" id="CHEBI:29105"/>
    </cofactor>
</comment>
<reference evidence="11" key="1">
    <citation type="submission" date="2025-08" db="UniProtKB">
        <authorList>
            <consortium name="RefSeq"/>
        </authorList>
    </citation>
    <scope>IDENTIFICATION</scope>
    <source>
        <tissue evidence="11">Whole organism</tissue>
    </source>
</reference>
<dbReference type="GO" id="GO:0005737">
    <property type="term" value="C:cytoplasm"/>
    <property type="evidence" value="ECO:0007669"/>
    <property type="project" value="TreeGrafter"/>
</dbReference>
<dbReference type="GO" id="GO:0030091">
    <property type="term" value="P:protein repair"/>
    <property type="evidence" value="ECO:0007669"/>
    <property type="project" value="InterPro"/>
</dbReference>
<gene>
    <name evidence="11" type="primary">LOC108677796</name>
</gene>
<dbReference type="Gene3D" id="2.170.150.20">
    <property type="entry name" value="Peptide methionine sulfoxide reductase"/>
    <property type="match status" value="1"/>
</dbReference>
<dbReference type="Pfam" id="PF01641">
    <property type="entry name" value="SelR"/>
    <property type="match status" value="1"/>
</dbReference>
<dbReference type="Proteomes" id="UP000694843">
    <property type="component" value="Unplaced"/>
</dbReference>
<evidence type="ECO:0000313" key="10">
    <source>
        <dbReference type="Proteomes" id="UP000694843"/>
    </source>
</evidence>
<sequence length="266" mass="29457">MDVSLKSNTLIIEEKIEIKMWKYSLSSLFSCKVNVMNIQYQTYFCLNLCKNRVNSKMSYPNLTLSLMVKLLTIKFPLIMASPETVGQCNAAFSNSGHCGAGKDDSKWTSPAESATDGSLELLRKRLSPLQFHVTQEAGTEKAFTGEYYAHFEPGIYSCIVCGASLFGSEAKYDSGSGWPSFHSTFKTKAKSSLNTVQSSAEHMQAQVEEHEGNVITRQDTSHGMRRKEVLCSQCGSHLGHVFEDGPPPTGLRYCINSAALMFNKQT</sequence>
<evidence type="ECO:0000256" key="6">
    <source>
        <dbReference type="ARBA" id="ARBA00023002"/>
    </source>
</evidence>
<keyword evidence="5" id="KW-0862">Zinc</keyword>
<dbReference type="PANTHER" id="PTHR10173:SF52">
    <property type="entry name" value="METHIONINE-R-SULFOXIDE REDUCTASE B1"/>
    <property type="match status" value="1"/>
</dbReference>
<dbReference type="InterPro" id="IPR028427">
    <property type="entry name" value="Met_Sox_Rdtase_MsrB"/>
</dbReference>
<comment type="catalytic activity">
    <reaction evidence="7">
        <text>L-methionyl-[protein] + [thioredoxin]-disulfide + H2O = L-methionyl-(R)-S-oxide-[protein] + [thioredoxin]-dithiol</text>
        <dbReference type="Rhea" id="RHEA:24164"/>
        <dbReference type="Rhea" id="RHEA-COMP:10698"/>
        <dbReference type="Rhea" id="RHEA-COMP:10700"/>
        <dbReference type="Rhea" id="RHEA-COMP:12313"/>
        <dbReference type="Rhea" id="RHEA-COMP:12314"/>
        <dbReference type="ChEBI" id="CHEBI:15377"/>
        <dbReference type="ChEBI" id="CHEBI:16044"/>
        <dbReference type="ChEBI" id="CHEBI:29950"/>
        <dbReference type="ChEBI" id="CHEBI:45764"/>
        <dbReference type="ChEBI" id="CHEBI:50058"/>
        <dbReference type="EC" id="1.8.4.12"/>
    </reaction>
</comment>
<dbReference type="SUPFAM" id="SSF51316">
    <property type="entry name" value="Mss4-like"/>
    <property type="match status" value="1"/>
</dbReference>
<accession>A0A8B7P5Z1</accession>
<evidence type="ECO:0000256" key="2">
    <source>
        <dbReference type="ARBA" id="ARBA00007174"/>
    </source>
</evidence>
<feature type="domain" description="MsrB" evidence="9">
    <location>
        <begin position="119"/>
        <end position="265"/>
    </location>
</feature>
<keyword evidence="6" id="KW-0560">Oxidoreductase</keyword>
<dbReference type="PROSITE" id="PS51790">
    <property type="entry name" value="MSRB"/>
    <property type="match status" value="1"/>
</dbReference>
<dbReference type="GeneID" id="108677796"/>
<dbReference type="InterPro" id="IPR011057">
    <property type="entry name" value="Mss4-like_sf"/>
</dbReference>
<dbReference type="PANTHER" id="PTHR10173">
    <property type="entry name" value="METHIONINE SULFOXIDE REDUCTASE"/>
    <property type="match status" value="1"/>
</dbReference>
<comment type="similarity">
    <text evidence="2">Belongs to the MsrB Met sulfoxide reductase family.</text>
</comment>
<evidence type="ECO:0000313" key="11">
    <source>
        <dbReference type="RefSeq" id="XP_018021564.1"/>
    </source>
</evidence>
<evidence type="ECO:0000256" key="3">
    <source>
        <dbReference type="ARBA" id="ARBA00012499"/>
    </source>
</evidence>
<dbReference type="RefSeq" id="XP_018021564.1">
    <property type="nucleotide sequence ID" value="XM_018166075.2"/>
</dbReference>
<dbReference type="FunFam" id="2.170.150.20:FF:000001">
    <property type="entry name" value="Peptide methionine sulfoxide reductase MsrB"/>
    <property type="match status" value="1"/>
</dbReference>
<protein>
    <recommendedName>
        <fullName evidence="8">Peptide methionine sulfoxide reductase B1, chloroplastic</fullName>
        <ecNumber evidence="3">1.8.4.12</ecNumber>
    </recommendedName>
</protein>
<dbReference type="KEGG" id="hazt:108677796"/>
<dbReference type="AlphaFoldDB" id="A0A8B7P5Z1"/>
<dbReference type="OrthoDB" id="44061at2759"/>
<evidence type="ECO:0000259" key="9">
    <source>
        <dbReference type="PROSITE" id="PS51790"/>
    </source>
</evidence>
<keyword evidence="4" id="KW-0479">Metal-binding</keyword>
<evidence type="ECO:0000256" key="7">
    <source>
        <dbReference type="ARBA" id="ARBA00048488"/>
    </source>
</evidence>